<dbReference type="HOGENOM" id="CLU_1957065_0_0_5"/>
<dbReference type="eggNOG" id="ENOG50334YH">
    <property type="taxonomic scope" value="Bacteria"/>
</dbReference>
<evidence type="ECO:0000313" key="3">
    <source>
        <dbReference type="Proteomes" id="UP000003947"/>
    </source>
</evidence>
<evidence type="ECO:0000313" key="2">
    <source>
        <dbReference type="EMBL" id="EIM26692.1"/>
    </source>
</evidence>
<accession>I4YRV0</accession>
<name>I4YRV0_9HYPH</name>
<sequence length="128" mass="14362">MHGSVGTEFEGPSAGRGKWSQAGVPHKGWTCIGIEDLEDNKVSCEMCEAREVRDAHYMCHPDYPETLLCGGICAGHMEGDLARAEERDHRMINAARRRANWLTRSGWKRSVKGNPTIRTDGYQVTVFR</sequence>
<dbReference type="PATRIC" id="fig|864069.3.peg.3521"/>
<dbReference type="OrthoDB" id="5514485at2"/>
<dbReference type="Proteomes" id="UP000003947">
    <property type="component" value="Unassembled WGS sequence"/>
</dbReference>
<organism evidence="2 3">
    <name type="scientific">Microvirga lotononidis</name>
    <dbReference type="NCBI Taxonomy" id="864069"/>
    <lineage>
        <taxon>Bacteria</taxon>
        <taxon>Pseudomonadati</taxon>
        <taxon>Pseudomonadota</taxon>
        <taxon>Alphaproteobacteria</taxon>
        <taxon>Hyphomicrobiales</taxon>
        <taxon>Methylobacteriaceae</taxon>
        <taxon>Microvirga</taxon>
    </lineage>
</organism>
<dbReference type="AlphaFoldDB" id="I4YRV0"/>
<feature type="region of interest" description="Disordered" evidence="1">
    <location>
        <begin position="1"/>
        <end position="23"/>
    </location>
</feature>
<dbReference type="RefSeq" id="WP_009762743.1">
    <property type="nucleotide sequence ID" value="NZ_CP141050.1"/>
</dbReference>
<gene>
    <name evidence="2" type="ORF">MicloDRAFT_00032420</name>
</gene>
<keyword evidence="3" id="KW-1185">Reference proteome</keyword>
<dbReference type="STRING" id="864069.MicloDRAFT_00032420"/>
<proteinExistence type="predicted"/>
<protein>
    <submittedName>
        <fullName evidence="2">Uncharacterized protein</fullName>
    </submittedName>
</protein>
<reference evidence="2 3" key="1">
    <citation type="submission" date="2012-02" db="EMBL/GenBank/DDBJ databases">
        <title>Improved High-Quality Draft sequence of Microvirga sp. WSM3557.</title>
        <authorList>
            <consortium name="US DOE Joint Genome Institute"/>
            <person name="Lucas S."/>
            <person name="Han J."/>
            <person name="Lapidus A."/>
            <person name="Cheng J.-F."/>
            <person name="Goodwin L."/>
            <person name="Pitluck S."/>
            <person name="Peters L."/>
            <person name="Zhang X."/>
            <person name="Detter J.C."/>
            <person name="Han C."/>
            <person name="Tapia R."/>
            <person name="Land M."/>
            <person name="Hauser L."/>
            <person name="Kyrpides N."/>
            <person name="Ivanova N."/>
            <person name="Pagani I."/>
            <person name="Brau L."/>
            <person name="Yates R."/>
            <person name="O'Hara G."/>
            <person name="Rui T."/>
            <person name="Howieson J."/>
            <person name="Reeve W."/>
            <person name="Woyke T."/>
        </authorList>
    </citation>
    <scope>NUCLEOTIDE SEQUENCE [LARGE SCALE GENOMIC DNA]</scope>
    <source>
        <strain evidence="2 3">WSM3557</strain>
    </source>
</reference>
<evidence type="ECO:0000256" key="1">
    <source>
        <dbReference type="SAM" id="MobiDB-lite"/>
    </source>
</evidence>
<dbReference type="EMBL" id="JH660645">
    <property type="protein sequence ID" value="EIM26692.1"/>
    <property type="molecule type" value="Genomic_DNA"/>
</dbReference>